<protein>
    <recommendedName>
        <fullName evidence="8">Nudix hydrolase domain-containing protein</fullName>
    </recommendedName>
</protein>
<name>A0A2N3N7B9_9PEZI</name>
<keyword evidence="4" id="KW-0378">Hydrolase</keyword>
<dbReference type="EMBL" id="NLAX01000697">
    <property type="protein sequence ID" value="PKS08340.1"/>
    <property type="molecule type" value="Genomic_DNA"/>
</dbReference>
<evidence type="ECO:0000256" key="1">
    <source>
        <dbReference type="ARBA" id="ARBA00001936"/>
    </source>
</evidence>
<evidence type="ECO:0000259" key="8">
    <source>
        <dbReference type="PROSITE" id="PS51462"/>
    </source>
</evidence>
<evidence type="ECO:0000256" key="6">
    <source>
        <dbReference type="ARBA" id="ARBA00023211"/>
    </source>
</evidence>
<evidence type="ECO:0000256" key="3">
    <source>
        <dbReference type="ARBA" id="ARBA00022723"/>
    </source>
</evidence>
<comment type="cofactor">
    <cofactor evidence="1">
        <name>Mn(2+)</name>
        <dbReference type="ChEBI" id="CHEBI:29035"/>
    </cofactor>
</comment>
<feature type="domain" description="Nudix hydrolase" evidence="8">
    <location>
        <begin position="12"/>
        <end position="168"/>
    </location>
</feature>
<dbReference type="Proteomes" id="UP000233524">
    <property type="component" value="Unassembled WGS sequence"/>
</dbReference>
<keyword evidence="10" id="KW-1185">Reference proteome</keyword>
<keyword evidence="6" id="KW-0464">Manganese</keyword>
<dbReference type="VEuPathDB" id="FungiDB:jhhlp_005284"/>
<comment type="caution">
    <text evidence="9">The sequence shown here is derived from an EMBL/GenBank/DDBJ whole genome shotgun (WGS) entry which is preliminary data.</text>
</comment>
<dbReference type="PROSITE" id="PS51462">
    <property type="entry name" value="NUDIX"/>
    <property type="match status" value="1"/>
</dbReference>
<gene>
    <name evidence="9" type="ORF">jhhlp_005284</name>
</gene>
<dbReference type="GO" id="GO:0046872">
    <property type="term" value="F:metal ion binding"/>
    <property type="evidence" value="ECO:0007669"/>
    <property type="project" value="UniProtKB-KW"/>
</dbReference>
<sequence>MSQARPKKPIPEPSPSASVVLVSPTNQVLLLHRVKTSTSFASAHVFPGGNVDAKHDGEVPPPENAAQRHADGPAYRVAALRECFEESGILLAKGKDGKLMNLSEAVRDDGRRKVHNGEIKFGDWLEGVGAVPDVDGLIPFTRWITPPPTPKRLLTQMYLCPELPPKALPQQAPRSPLIPINGPHFGGMEHTRPNSRPIRLDPPPPTTPSACSSSLLARFFPATRNRTPGIPPAREPPPNHPTSAIPWAEKIISPRVLKVREDGYVVLGLDKASAEVEGIRDGKVRGGLFDAVVVVNLKAKGGPWNLGVFGRDEALRGEIGPPASGKL</sequence>
<feature type="region of interest" description="Disordered" evidence="7">
    <location>
        <begin position="224"/>
        <end position="245"/>
    </location>
</feature>
<dbReference type="InterPro" id="IPR039121">
    <property type="entry name" value="NUDT19"/>
</dbReference>
<comment type="cofactor">
    <cofactor evidence="2">
        <name>Mg(2+)</name>
        <dbReference type="ChEBI" id="CHEBI:18420"/>
    </cofactor>
</comment>
<dbReference type="PANTHER" id="PTHR12318">
    <property type="entry name" value="TESTOSTERONE-REGULATED PROTEIN RP2"/>
    <property type="match status" value="1"/>
</dbReference>
<dbReference type="Gene3D" id="3.90.79.10">
    <property type="entry name" value="Nucleoside Triphosphate Pyrophosphohydrolase"/>
    <property type="match status" value="1"/>
</dbReference>
<proteinExistence type="predicted"/>
<dbReference type="InterPro" id="IPR015797">
    <property type="entry name" value="NUDIX_hydrolase-like_dom_sf"/>
</dbReference>
<accession>A0A2N3N7B9</accession>
<evidence type="ECO:0000256" key="7">
    <source>
        <dbReference type="SAM" id="MobiDB-lite"/>
    </source>
</evidence>
<dbReference type="InParanoid" id="A0A2N3N7B9"/>
<evidence type="ECO:0000256" key="2">
    <source>
        <dbReference type="ARBA" id="ARBA00001946"/>
    </source>
</evidence>
<dbReference type="InterPro" id="IPR000086">
    <property type="entry name" value="NUDIX_hydrolase_dom"/>
</dbReference>
<reference evidence="9 10" key="1">
    <citation type="journal article" date="2017" name="G3 (Bethesda)">
        <title>First Draft Genome Sequence of the Pathogenic Fungus Lomentospora prolificans (Formerly Scedosporium prolificans).</title>
        <authorList>
            <person name="Luo R."/>
            <person name="Zimin A."/>
            <person name="Workman R."/>
            <person name="Fan Y."/>
            <person name="Pertea G."/>
            <person name="Grossman N."/>
            <person name="Wear M.P."/>
            <person name="Jia B."/>
            <person name="Miller H."/>
            <person name="Casadevall A."/>
            <person name="Timp W."/>
            <person name="Zhang S.X."/>
            <person name="Salzberg S.L."/>
        </authorList>
    </citation>
    <scope>NUCLEOTIDE SEQUENCE [LARGE SCALE GENOMIC DNA]</scope>
    <source>
        <strain evidence="9 10">JHH-5317</strain>
    </source>
</reference>
<evidence type="ECO:0000256" key="5">
    <source>
        <dbReference type="ARBA" id="ARBA00022842"/>
    </source>
</evidence>
<evidence type="ECO:0000313" key="10">
    <source>
        <dbReference type="Proteomes" id="UP000233524"/>
    </source>
</evidence>
<dbReference type="GO" id="GO:0005739">
    <property type="term" value="C:mitochondrion"/>
    <property type="evidence" value="ECO:0007669"/>
    <property type="project" value="TreeGrafter"/>
</dbReference>
<dbReference type="AlphaFoldDB" id="A0A2N3N7B9"/>
<feature type="region of interest" description="Disordered" evidence="7">
    <location>
        <begin position="51"/>
        <end position="71"/>
    </location>
</feature>
<dbReference type="PANTHER" id="PTHR12318:SF0">
    <property type="entry name" value="ACYL-COENZYME A DIPHOSPHATASE NUDT19"/>
    <property type="match status" value="1"/>
</dbReference>
<dbReference type="Pfam" id="PF00293">
    <property type="entry name" value="NUDIX"/>
    <property type="match status" value="1"/>
</dbReference>
<organism evidence="9 10">
    <name type="scientific">Lomentospora prolificans</name>
    <dbReference type="NCBI Taxonomy" id="41688"/>
    <lineage>
        <taxon>Eukaryota</taxon>
        <taxon>Fungi</taxon>
        <taxon>Dikarya</taxon>
        <taxon>Ascomycota</taxon>
        <taxon>Pezizomycotina</taxon>
        <taxon>Sordariomycetes</taxon>
        <taxon>Hypocreomycetidae</taxon>
        <taxon>Microascales</taxon>
        <taxon>Microascaceae</taxon>
        <taxon>Lomentospora</taxon>
    </lineage>
</organism>
<keyword evidence="3" id="KW-0479">Metal-binding</keyword>
<dbReference type="OrthoDB" id="1695362at2759"/>
<evidence type="ECO:0000256" key="4">
    <source>
        <dbReference type="ARBA" id="ARBA00022801"/>
    </source>
</evidence>
<dbReference type="SUPFAM" id="SSF55811">
    <property type="entry name" value="Nudix"/>
    <property type="match status" value="1"/>
</dbReference>
<dbReference type="STRING" id="41688.A0A2N3N7B9"/>
<feature type="compositionally biased region" description="Pro residues" evidence="7">
    <location>
        <begin position="229"/>
        <end position="240"/>
    </location>
</feature>
<evidence type="ECO:0000313" key="9">
    <source>
        <dbReference type="EMBL" id="PKS08340.1"/>
    </source>
</evidence>
<keyword evidence="5" id="KW-0460">Magnesium</keyword>
<dbReference type="GO" id="GO:0016818">
    <property type="term" value="F:hydrolase activity, acting on acid anhydrides, in phosphorus-containing anhydrides"/>
    <property type="evidence" value="ECO:0007669"/>
    <property type="project" value="InterPro"/>
</dbReference>